<accession>A0ABV5V9P3</accession>
<dbReference type="Pfam" id="PF14016">
    <property type="entry name" value="DUF4232"/>
    <property type="match status" value="1"/>
</dbReference>
<feature type="domain" description="DUF4232" evidence="2">
    <location>
        <begin position="168"/>
        <end position="302"/>
    </location>
</feature>
<feature type="region of interest" description="Disordered" evidence="1">
    <location>
        <begin position="41"/>
        <end position="62"/>
    </location>
</feature>
<comment type="caution">
    <text evidence="3">The sequence shown here is derived from an EMBL/GenBank/DDBJ whole genome shotgun (WGS) entry which is preliminary data.</text>
</comment>
<keyword evidence="4" id="KW-1185">Reference proteome</keyword>
<sequence length="308" mass="32062">MPSVTAEVIICWWGGRMRTFPLAALAGAAVLILTACGTETSAGGSRDDRQCPAPVPVPSTARGASDGGVRIISYTTARAAGGGCPASQSQVMYEITPTADTPMTYTITFGLMGGSGTVSDVLTETVPGVRPGETVRRTLPVGRTLSGVHLATVRSVPTAEAPSQSGPCPRSGVRVYADRGDAAMGLRVVGLHLSNCGTGVYRINGYPEVQLFDEDHDPVTGVRILHGSREISFSGDEPGPAPLVLKPGEAALATLTWRNTTEFGDPVNAPYVRVHAKPGADPVMVTPELDLGTTGKLAVGAWRRLDRS</sequence>
<dbReference type="EMBL" id="JBHMAR010000003">
    <property type="protein sequence ID" value="MFB9734558.1"/>
    <property type="molecule type" value="Genomic_DNA"/>
</dbReference>
<reference evidence="3 4" key="1">
    <citation type="submission" date="2024-09" db="EMBL/GenBank/DDBJ databases">
        <authorList>
            <person name="Sun Q."/>
            <person name="Mori K."/>
        </authorList>
    </citation>
    <scope>NUCLEOTIDE SEQUENCE [LARGE SCALE GENOMIC DNA]</scope>
    <source>
        <strain evidence="3 4">JCM 10918</strain>
    </source>
</reference>
<evidence type="ECO:0000313" key="3">
    <source>
        <dbReference type="EMBL" id="MFB9734558.1"/>
    </source>
</evidence>
<dbReference type="Proteomes" id="UP001589703">
    <property type="component" value="Unassembled WGS sequence"/>
</dbReference>
<gene>
    <name evidence="3" type="ORF">ACFFRO_05305</name>
</gene>
<organism evidence="3 4">
    <name type="scientific">Streptomyces thermocoprophilus</name>
    <dbReference type="NCBI Taxonomy" id="78356"/>
    <lineage>
        <taxon>Bacteria</taxon>
        <taxon>Bacillati</taxon>
        <taxon>Actinomycetota</taxon>
        <taxon>Actinomycetes</taxon>
        <taxon>Kitasatosporales</taxon>
        <taxon>Streptomycetaceae</taxon>
        <taxon>Streptomyces</taxon>
    </lineage>
</organism>
<evidence type="ECO:0000313" key="4">
    <source>
        <dbReference type="Proteomes" id="UP001589703"/>
    </source>
</evidence>
<dbReference type="InterPro" id="IPR025326">
    <property type="entry name" value="DUF4232"/>
</dbReference>
<dbReference type="RefSeq" id="WP_385858164.1">
    <property type="nucleotide sequence ID" value="NZ_JBHMAR010000003.1"/>
</dbReference>
<name>A0ABV5V9P3_9ACTN</name>
<protein>
    <submittedName>
        <fullName evidence="3">DUF4232 domain-containing protein</fullName>
    </submittedName>
</protein>
<proteinExistence type="predicted"/>
<evidence type="ECO:0000259" key="2">
    <source>
        <dbReference type="Pfam" id="PF14016"/>
    </source>
</evidence>
<evidence type="ECO:0000256" key="1">
    <source>
        <dbReference type="SAM" id="MobiDB-lite"/>
    </source>
</evidence>